<feature type="transmembrane region" description="Helical" evidence="1">
    <location>
        <begin position="122"/>
        <end position="145"/>
    </location>
</feature>
<feature type="transmembrane region" description="Helical" evidence="1">
    <location>
        <begin position="151"/>
        <end position="170"/>
    </location>
</feature>
<keyword evidence="1" id="KW-1133">Transmembrane helix</keyword>
<evidence type="ECO:0000313" key="2">
    <source>
        <dbReference type="EMBL" id="BCD70630.1"/>
    </source>
</evidence>
<dbReference type="EMBL" id="AP019774">
    <property type="protein sequence ID" value="BCD70630.1"/>
    <property type="molecule type" value="Genomic_DNA"/>
</dbReference>
<evidence type="ECO:0000256" key="1">
    <source>
        <dbReference type="SAM" id="Phobius"/>
    </source>
</evidence>
<proteinExistence type="predicted"/>
<evidence type="ECO:0000313" key="3">
    <source>
        <dbReference type="Proteomes" id="UP000317935"/>
    </source>
</evidence>
<dbReference type="Proteomes" id="UP000317935">
    <property type="component" value="Chromosome"/>
</dbReference>
<dbReference type="AlphaFoldDB" id="A0A6J4D1G1"/>
<gene>
    <name evidence="2" type="ORF">SNTW_12750</name>
</gene>
<dbReference type="OrthoDB" id="5327112at2"/>
<sequence length="173" mass="19006">MGAPFSYTHQYVFLPMALLFVISGLAFFLGVKSESGAEIKKWQVPFVSAKQELDFLLNFLKQNKIPLPSKIEPRKRREALIIGTAGYEINLSSQGNTSTITSIKRNFLGVLMQIHKGRAGKALVVLGFAFGVFLCLFYASGLLMALKYKNLKGIATAFILGCVVLALLIVESL</sequence>
<protein>
    <recommendedName>
        <fullName evidence="4">Integral membrane protein</fullName>
    </recommendedName>
</protein>
<accession>A0A6J4D1G1</accession>
<evidence type="ECO:0008006" key="4">
    <source>
        <dbReference type="Google" id="ProtNLM"/>
    </source>
</evidence>
<organism evidence="2 3">
    <name type="scientific">Helicobacter suis</name>
    <dbReference type="NCBI Taxonomy" id="104628"/>
    <lineage>
        <taxon>Bacteria</taxon>
        <taxon>Pseudomonadati</taxon>
        <taxon>Campylobacterota</taxon>
        <taxon>Epsilonproteobacteria</taxon>
        <taxon>Campylobacterales</taxon>
        <taxon>Helicobacteraceae</taxon>
        <taxon>Helicobacter</taxon>
    </lineage>
</organism>
<dbReference type="GeneID" id="56929122"/>
<keyword evidence="1" id="KW-0472">Membrane</keyword>
<keyword evidence="1" id="KW-0812">Transmembrane</keyword>
<feature type="transmembrane region" description="Helical" evidence="1">
    <location>
        <begin position="12"/>
        <end position="31"/>
    </location>
</feature>
<dbReference type="RefSeq" id="WP_143433478.1">
    <property type="nucleotide sequence ID" value="NZ_AP019774.1"/>
</dbReference>
<name>A0A6J4D1G1_9HELI</name>
<reference evidence="2 3" key="1">
    <citation type="submission" date="2019-06" db="EMBL/GenBank/DDBJ databases">
        <title>Complete genome sequence of Helicobacter suis SNTW101c.</title>
        <authorList>
            <person name="Rimbara E."/>
            <person name="Suzuki M."/>
            <person name="Matsui H."/>
            <person name="Nakamura M."/>
            <person name="Mori S."/>
            <person name="Shibayama K."/>
        </authorList>
    </citation>
    <scope>NUCLEOTIDE SEQUENCE [LARGE SCALE GENOMIC DNA]</scope>
    <source>
        <strain evidence="2 3">SNTW101c</strain>
    </source>
</reference>